<dbReference type="PROSITE" id="PS00455">
    <property type="entry name" value="AMP_BINDING"/>
    <property type="match status" value="1"/>
</dbReference>
<dbReference type="AlphaFoldDB" id="A0A856MR70"/>
<dbReference type="InterPro" id="IPR000873">
    <property type="entry name" value="AMP-dep_synth/lig_dom"/>
</dbReference>
<dbReference type="InterPro" id="IPR020845">
    <property type="entry name" value="AMP-binding_CS"/>
</dbReference>
<dbReference type="GO" id="GO:0031177">
    <property type="term" value="F:phosphopantetheine binding"/>
    <property type="evidence" value="ECO:0007669"/>
    <property type="project" value="TreeGrafter"/>
</dbReference>
<geneLocation type="plasmid" evidence="4">
    <name>pboct1</name>
</geneLocation>
<dbReference type="KEGG" id="bsen:DP114_33455"/>
<gene>
    <name evidence="3" type="ORF">DP114_33455</name>
</gene>
<keyword evidence="4" id="KW-1185">Reference proteome</keyword>
<dbReference type="GO" id="GO:0005737">
    <property type="term" value="C:cytoplasm"/>
    <property type="evidence" value="ECO:0007669"/>
    <property type="project" value="TreeGrafter"/>
</dbReference>
<proteinExistence type="predicted"/>
<dbReference type="InterPro" id="IPR042099">
    <property type="entry name" value="ANL_N_sf"/>
</dbReference>
<dbReference type="Gene3D" id="3.40.50.12780">
    <property type="entry name" value="N-terminal domain of ligase-like"/>
    <property type="match status" value="1"/>
</dbReference>
<dbReference type="NCBIfam" id="TIGR01733">
    <property type="entry name" value="AA-adenyl-dom"/>
    <property type="match status" value="1"/>
</dbReference>
<keyword evidence="3" id="KW-0614">Plasmid</keyword>
<dbReference type="InterPro" id="IPR020459">
    <property type="entry name" value="AMP-binding"/>
</dbReference>
<dbReference type="PRINTS" id="PR00154">
    <property type="entry name" value="AMPBINDING"/>
</dbReference>
<dbReference type="Proteomes" id="UP000503129">
    <property type="component" value="Plasmid pBOCT1"/>
</dbReference>
<evidence type="ECO:0000313" key="4">
    <source>
        <dbReference type="Proteomes" id="UP000503129"/>
    </source>
</evidence>
<dbReference type="GO" id="GO:0044550">
    <property type="term" value="P:secondary metabolite biosynthetic process"/>
    <property type="evidence" value="ECO:0007669"/>
    <property type="project" value="TreeGrafter"/>
</dbReference>
<dbReference type="PANTHER" id="PTHR45527">
    <property type="entry name" value="NONRIBOSOMAL PEPTIDE SYNTHETASE"/>
    <property type="match status" value="1"/>
</dbReference>
<dbReference type="Pfam" id="PF00501">
    <property type="entry name" value="AMP-binding"/>
    <property type="match status" value="1"/>
</dbReference>
<feature type="domain" description="AMP-dependent synthetase/ligase" evidence="1">
    <location>
        <begin position="10"/>
        <end position="368"/>
    </location>
</feature>
<evidence type="ECO:0000259" key="1">
    <source>
        <dbReference type="Pfam" id="PF00501"/>
    </source>
</evidence>
<evidence type="ECO:0000259" key="2">
    <source>
        <dbReference type="Pfam" id="PF13193"/>
    </source>
</evidence>
<dbReference type="RefSeq" id="WP_169264161.1">
    <property type="nucleotide sequence ID" value="NZ_CAWOXK010000002.1"/>
</dbReference>
<sequence>MSLQNFLILSAKRTPDALAIRGPDGSITYGELDRLANRIAKALTALGVCRGDRVGIWLDKSVRAVATMQGVLRLGAAYVPIDPLGPAVRTRTILKDCAVKALITTEKRAEATLTNDLECVACLCTDGIWKGQTWNDLVAFSDEPVEGFSPADDDLAYILYTSGSTGKPKGVCISHRNALAFIEWAAQELQATPADRFSNHAPFHFDLSVLDLYVAFHVGASVSLVPDGMSYAPKRLVDFITQETITIWYSVPSALILMMEQGGLLDRQTLPLRAILFAGEPFSLKHLRRLYEYLPSVRFLNLYGPTETNVCTFYEVQGIEPDRTKPVPIGRACSGNCVWALKDDGTKAKLGEEGELIVSGPTVMLGYWGHPPQGDKPYATGDIVRLLKDDNYLYVGRRDHLVKVRGHRVELGDIEAALAEHPEIHEAAVVVSGSGIDARLTAFVVSTGDLPLLSIKRHCAERLPRYMIVDDVRFIAALPRTRNGKIDRQRLTQEAVNITSALSRV</sequence>
<dbReference type="EMBL" id="CP030119">
    <property type="protein sequence ID" value="QDL12660.1"/>
    <property type="molecule type" value="Genomic_DNA"/>
</dbReference>
<dbReference type="GO" id="GO:0043041">
    <property type="term" value="P:amino acid activation for nonribosomal peptide biosynthetic process"/>
    <property type="evidence" value="ECO:0007669"/>
    <property type="project" value="TreeGrafter"/>
</dbReference>
<dbReference type="Pfam" id="PF13193">
    <property type="entry name" value="AMP-binding_C"/>
    <property type="match status" value="1"/>
</dbReference>
<name>A0A856MR70_9CYAN</name>
<evidence type="ECO:0000313" key="3">
    <source>
        <dbReference type="EMBL" id="QDL12660.1"/>
    </source>
</evidence>
<accession>A0A856MR70</accession>
<dbReference type="GO" id="GO:0016874">
    <property type="term" value="F:ligase activity"/>
    <property type="evidence" value="ECO:0007669"/>
    <property type="project" value="UniProtKB-KW"/>
</dbReference>
<dbReference type="InterPro" id="IPR010071">
    <property type="entry name" value="AA_adenyl_dom"/>
</dbReference>
<dbReference type="Gene3D" id="3.30.300.30">
    <property type="match status" value="1"/>
</dbReference>
<feature type="domain" description="AMP-binding enzyme C-terminal" evidence="2">
    <location>
        <begin position="414"/>
        <end position="485"/>
    </location>
</feature>
<organism evidence="3 4">
    <name type="scientific">Brasilonema sennae CENA114</name>
    <dbReference type="NCBI Taxonomy" id="415709"/>
    <lineage>
        <taxon>Bacteria</taxon>
        <taxon>Bacillati</taxon>
        <taxon>Cyanobacteriota</taxon>
        <taxon>Cyanophyceae</taxon>
        <taxon>Nostocales</taxon>
        <taxon>Scytonemataceae</taxon>
        <taxon>Brasilonema</taxon>
        <taxon>Bromeliae group (in: Brasilonema)</taxon>
    </lineage>
</organism>
<dbReference type="PANTHER" id="PTHR45527:SF1">
    <property type="entry name" value="FATTY ACID SYNTHASE"/>
    <property type="match status" value="1"/>
</dbReference>
<dbReference type="SUPFAM" id="SSF56801">
    <property type="entry name" value="Acetyl-CoA synthetase-like"/>
    <property type="match status" value="1"/>
</dbReference>
<protein>
    <submittedName>
        <fullName evidence="3">D-alanine--poly(Phosphoribitol) ligase</fullName>
    </submittedName>
</protein>
<dbReference type="InterPro" id="IPR025110">
    <property type="entry name" value="AMP-bd_C"/>
</dbReference>
<reference evidence="3 4" key="1">
    <citation type="submission" date="2018-06" db="EMBL/GenBank/DDBJ databases">
        <title>Comparative genomics of Brasilonema spp. strains.</title>
        <authorList>
            <person name="Alvarenga D.O."/>
            <person name="Fiore M.F."/>
            <person name="Varani A.M."/>
        </authorList>
    </citation>
    <scope>NUCLEOTIDE SEQUENCE [LARGE SCALE GENOMIC DNA]</scope>
    <source>
        <strain evidence="3 4">CENA114</strain>
        <plasmid evidence="4">pboct1</plasmid>
    </source>
</reference>
<dbReference type="InterPro" id="IPR045851">
    <property type="entry name" value="AMP-bd_C_sf"/>
</dbReference>
<keyword evidence="3" id="KW-0436">Ligase</keyword>